<accession>A0A943UU64</accession>
<feature type="binding site" evidence="10">
    <location>
        <begin position="148"/>
        <end position="150"/>
    </location>
    <ligand>
        <name>2-[(2R,5Z)-2-carboxy-4-methylthiazol-5(2H)-ylidene]ethyl phosphate</name>
        <dbReference type="ChEBI" id="CHEBI:62899"/>
    </ligand>
</feature>
<dbReference type="GO" id="GO:0004789">
    <property type="term" value="F:thiamine-phosphate diphosphorylase activity"/>
    <property type="evidence" value="ECO:0007669"/>
    <property type="project" value="UniProtKB-UniRule"/>
</dbReference>
<evidence type="ECO:0000256" key="5">
    <source>
        <dbReference type="ARBA" id="ARBA00022842"/>
    </source>
</evidence>
<comment type="caution">
    <text evidence="14">The sequence shown here is derived from an EMBL/GenBank/DDBJ whole genome shotgun (WGS) entry which is preliminary data.</text>
</comment>
<feature type="binding site" evidence="10">
    <location>
        <begin position="47"/>
        <end position="51"/>
    </location>
    <ligand>
        <name>4-amino-2-methyl-5-(diphosphooxymethyl)pyrimidine</name>
        <dbReference type="ChEBI" id="CHEBI:57841"/>
    </ligand>
</feature>
<dbReference type="GO" id="GO:0009228">
    <property type="term" value="P:thiamine biosynthetic process"/>
    <property type="evidence" value="ECO:0007669"/>
    <property type="project" value="UniProtKB-KW"/>
</dbReference>
<dbReference type="EMBL" id="JAGZSV010000178">
    <property type="protein sequence ID" value="MBS6941399.1"/>
    <property type="molecule type" value="Genomic_DNA"/>
</dbReference>
<dbReference type="PANTHER" id="PTHR20857:SF15">
    <property type="entry name" value="THIAMINE-PHOSPHATE SYNTHASE"/>
    <property type="match status" value="1"/>
</dbReference>
<dbReference type="Proteomes" id="UP000727506">
    <property type="component" value="Unassembled WGS sequence"/>
</dbReference>
<dbReference type="InterPro" id="IPR022998">
    <property type="entry name" value="ThiamineP_synth_TenI"/>
</dbReference>
<comment type="cofactor">
    <cofactor evidence="10">
        <name>Mg(2+)</name>
        <dbReference type="ChEBI" id="CHEBI:18420"/>
    </cofactor>
    <text evidence="10">Binds 1 Mg(2+) ion per subunit.</text>
</comment>
<dbReference type="Gene3D" id="3.20.20.70">
    <property type="entry name" value="Aldolase class I"/>
    <property type="match status" value="1"/>
</dbReference>
<reference evidence="14" key="1">
    <citation type="submission" date="2021-02" db="EMBL/GenBank/DDBJ databases">
        <title>Infant gut strain persistence is associated with maternal origin, phylogeny, and functional potential including surface adhesion and iron acquisition.</title>
        <authorList>
            <person name="Lou Y.C."/>
        </authorList>
    </citation>
    <scope>NUCLEOTIDE SEQUENCE</scope>
    <source>
        <strain evidence="14">L2_039_000G1_dasL2_039_000G1_concoct_11</strain>
    </source>
</reference>
<dbReference type="GO" id="GO:0005737">
    <property type="term" value="C:cytoplasm"/>
    <property type="evidence" value="ECO:0007669"/>
    <property type="project" value="TreeGrafter"/>
</dbReference>
<evidence type="ECO:0000256" key="2">
    <source>
        <dbReference type="ARBA" id="ARBA00005165"/>
    </source>
</evidence>
<proteinExistence type="inferred from homology"/>
<evidence type="ECO:0000256" key="8">
    <source>
        <dbReference type="ARBA" id="ARBA00047851"/>
    </source>
</evidence>
<evidence type="ECO:0000256" key="7">
    <source>
        <dbReference type="ARBA" id="ARBA00047334"/>
    </source>
</evidence>
<dbReference type="EC" id="2.5.1.3" evidence="10"/>
<comment type="function">
    <text evidence="1 10">Condenses 4-methyl-5-(beta-hydroxyethyl)thiazole monophosphate (THZ-P) and 2-methyl-4-amino-5-hydroxymethyl pyrimidine pyrophosphate (HMP-PP) to form thiamine monophosphate (TMP).</text>
</comment>
<evidence type="ECO:0000256" key="4">
    <source>
        <dbReference type="ARBA" id="ARBA00022723"/>
    </source>
</evidence>
<comment type="similarity">
    <text evidence="10 11">Belongs to the thiamine-phosphate synthase family.</text>
</comment>
<feature type="binding site" evidence="10">
    <location>
        <position position="122"/>
    </location>
    <ligand>
        <name>4-amino-2-methyl-5-(diphosphooxymethyl)pyrimidine</name>
        <dbReference type="ChEBI" id="CHEBI:57841"/>
    </ligand>
</feature>
<gene>
    <name evidence="10 14" type="primary">thiE</name>
    <name evidence="14" type="ORF">KH142_08010</name>
</gene>
<feature type="binding site" evidence="10">
    <location>
        <begin position="198"/>
        <end position="199"/>
    </location>
    <ligand>
        <name>2-[(2R,5Z)-2-carboxy-4-methylthiazol-5(2H)-ylidene]ethyl phosphate</name>
        <dbReference type="ChEBI" id="CHEBI:62899"/>
    </ligand>
</feature>
<feature type="binding site" evidence="10">
    <location>
        <position position="83"/>
    </location>
    <ligand>
        <name>4-amino-2-methyl-5-(diphosphooxymethyl)pyrimidine</name>
        <dbReference type="ChEBI" id="CHEBI:57841"/>
    </ligand>
</feature>
<name>A0A943UU64_9ACTN</name>
<evidence type="ECO:0000256" key="1">
    <source>
        <dbReference type="ARBA" id="ARBA00003814"/>
    </source>
</evidence>
<evidence type="ECO:0000259" key="13">
    <source>
        <dbReference type="Pfam" id="PF02581"/>
    </source>
</evidence>
<dbReference type="AlphaFoldDB" id="A0A943UU64"/>
<dbReference type="InterPro" id="IPR013785">
    <property type="entry name" value="Aldolase_TIM"/>
</dbReference>
<comment type="catalytic activity">
    <reaction evidence="8 10 11">
        <text>2-(2-carboxy-4-methylthiazol-5-yl)ethyl phosphate + 4-amino-2-methyl-5-(diphosphooxymethyl)pyrimidine + 2 H(+) = thiamine phosphate + CO2 + diphosphate</text>
        <dbReference type="Rhea" id="RHEA:47848"/>
        <dbReference type="ChEBI" id="CHEBI:15378"/>
        <dbReference type="ChEBI" id="CHEBI:16526"/>
        <dbReference type="ChEBI" id="CHEBI:33019"/>
        <dbReference type="ChEBI" id="CHEBI:37575"/>
        <dbReference type="ChEBI" id="CHEBI:57841"/>
        <dbReference type="ChEBI" id="CHEBI:62890"/>
        <dbReference type="EC" id="2.5.1.3"/>
    </reaction>
</comment>
<comment type="catalytic activity">
    <reaction evidence="7 10 11">
        <text>4-methyl-5-(2-phosphooxyethyl)-thiazole + 4-amino-2-methyl-5-(diphosphooxymethyl)pyrimidine + H(+) = thiamine phosphate + diphosphate</text>
        <dbReference type="Rhea" id="RHEA:22328"/>
        <dbReference type="ChEBI" id="CHEBI:15378"/>
        <dbReference type="ChEBI" id="CHEBI:33019"/>
        <dbReference type="ChEBI" id="CHEBI:37575"/>
        <dbReference type="ChEBI" id="CHEBI:57841"/>
        <dbReference type="ChEBI" id="CHEBI:58296"/>
        <dbReference type="EC" id="2.5.1.3"/>
    </reaction>
</comment>
<feature type="binding site" evidence="10">
    <location>
        <position position="84"/>
    </location>
    <ligand>
        <name>Mg(2+)</name>
        <dbReference type="ChEBI" id="CHEBI:18420"/>
    </ligand>
</feature>
<comment type="pathway">
    <text evidence="2 10 12">Cofactor biosynthesis; thiamine diphosphate biosynthesis; thiamine phosphate from 4-amino-2-methyl-5-diphosphomethylpyrimidine and 4-methyl-5-(2-phosphoethyl)-thiazole: step 1/1.</text>
</comment>
<comment type="catalytic activity">
    <reaction evidence="9 10 11">
        <text>2-[(2R,5Z)-2-carboxy-4-methylthiazol-5(2H)-ylidene]ethyl phosphate + 4-amino-2-methyl-5-(diphosphooxymethyl)pyrimidine + 2 H(+) = thiamine phosphate + CO2 + diphosphate</text>
        <dbReference type="Rhea" id="RHEA:47844"/>
        <dbReference type="ChEBI" id="CHEBI:15378"/>
        <dbReference type="ChEBI" id="CHEBI:16526"/>
        <dbReference type="ChEBI" id="CHEBI:33019"/>
        <dbReference type="ChEBI" id="CHEBI:37575"/>
        <dbReference type="ChEBI" id="CHEBI:57841"/>
        <dbReference type="ChEBI" id="CHEBI:62899"/>
        <dbReference type="EC" id="2.5.1.3"/>
    </reaction>
</comment>
<keyword evidence="3 10" id="KW-0808">Transferase</keyword>
<organism evidence="14 15">
    <name type="scientific">Slackia piriformis</name>
    <dbReference type="NCBI Taxonomy" id="626934"/>
    <lineage>
        <taxon>Bacteria</taxon>
        <taxon>Bacillati</taxon>
        <taxon>Actinomycetota</taxon>
        <taxon>Coriobacteriia</taxon>
        <taxon>Eggerthellales</taxon>
        <taxon>Eggerthellaceae</taxon>
        <taxon>Slackia</taxon>
    </lineage>
</organism>
<feature type="binding site" evidence="10">
    <location>
        <position position="151"/>
    </location>
    <ligand>
        <name>4-amino-2-methyl-5-(diphosphooxymethyl)pyrimidine</name>
        <dbReference type="ChEBI" id="CHEBI:57841"/>
    </ligand>
</feature>
<keyword evidence="5 10" id="KW-0460">Magnesium</keyword>
<feature type="binding site" evidence="10">
    <location>
        <position position="103"/>
    </location>
    <ligand>
        <name>Mg(2+)</name>
        <dbReference type="ChEBI" id="CHEBI:18420"/>
    </ligand>
</feature>
<dbReference type="NCBIfam" id="TIGR00693">
    <property type="entry name" value="thiE"/>
    <property type="match status" value="1"/>
</dbReference>
<feature type="domain" description="Thiamine phosphate synthase/TenI" evidence="13">
    <location>
        <begin position="17"/>
        <end position="201"/>
    </location>
</feature>
<dbReference type="InterPro" id="IPR034291">
    <property type="entry name" value="TMP_synthase"/>
</dbReference>
<evidence type="ECO:0000256" key="10">
    <source>
        <dbReference type="HAMAP-Rule" id="MF_00097"/>
    </source>
</evidence>
<evidence type="ECO:0000256" key="11">
    <source>
        <dbReference type="RuleBase" id="RU003826"/>
    </source>
</evidence>
<dbReference type="InterPro" id="IPR036206">
    <property type="entry name" value="ThiamineP_synth_sf"/>
</dbReference>
<evidence type="ECO:0000256" key="6">
    <source>
        <dbReference type="ARBA" id="ARBA00022977"/>
    </source>
</evidence>
<keyword evidence="4 10" id="KW-0479">Metal-binding</keyword>
<dbReference type="HAMAP" id="MF_00097">
    <property type="entry name" value="TMP_synthase"/>
    <property type="match status" value="1"/>
</dbReference>
<evidence type="ECO:0000256" key="12">
    <source>
        <dbReference type="RuleBase" id="RU004253"/>
    </source>
</evidence>
<sequence>MRHPRAYLREHRACLGLYAVTDNAWLRGRTLESCCVDAVRGGATFLQLRDKTASSAEIAEEYRRIAAALRCAFPDAQVPFVVNDDVEAALASDADGVHVGQGDMACAQARAALGPDKIVGVSVQTCAQARAAQEAGADYLGVGALIPTPTKPDAAVVSRDELVRICEAVSIPVIGIGGLNVDTMPCLEATGVFGAAVVSAVFAAPDIERAAAALKKEIERVL</sequence>
<dbReference type="CDD" id="cd00564">
    <property type="entry name" value="TMP_TenI"/>
    <property type="match status" value="1"/>
</dbReference>
<dbReference type="Pfam" id="PF02581">
    <property type="entry name" value="TMP-TENI"/>
    <property type="match status" value="1"/>
</dbReference>
<dbReference type="GO" id="GO:0009229">
    <property type="term" value="P:thiamine diphosphate biosynthetic process"/>
    <property type="evidence" value="ECO:0007669"/>
    <property type="project" value="UniProtKB-UniRule"/>
</dbReference>
<evidence type="ECO:0000256" key="9">
    <source>
        <dbReference type="ARBA" id="ARBA00047883"/>
    </source>
</evidence>
<feature type="binding site" evidence="10">
    <location>
        <position position="178"/>
    </location>
    <ligand>
        <name>2-[(2R,5Z)-2-carboxy-4-methylthiazol-5(2H)-ylidene]ethyl phosphate</name>
        <dbReference type="ChEBI" id="CHEBI:62899"/>
    </ligand>
</feature>
<evidence type="ECO:0000313" key="15">
    <source>
        <dbReference type="Proteomes" id="UP000727506"/>
    </source>
</evidence>
<dbReference type="GO" id="GO:0000287">
    <property type="term" value="F:magnesium ion binding"/>
    <property type="evidence" value="ECO:0007669"/>
    <property type="project" value="UniProtKB-UniRule"/>
</dbReference>
<keyword evidence="6 10" id="KW-0784">Thiamine biosynthesis</keyword>
<dbReference type="SUPFAM" id="SSF51391">
    <property type="entry name" value="Thiamin phosphate synthase"/>
    <property type="match status" value="1"/>
</dbReference>
<evidence type="ECO:0000256" key="3">
    <source>
        <dbReference type="ARBA" id="ARBA00022679"/>
    </source>
</evidence>
<dbReference type="PANTHER" id="PTHR20857">
    <property type="entry name" value="THIAMINE-PHOSPHATE PYROPHOSPHORYLASE"/>
    <property type="match status" value="1"/>
</dbReference>
<evidence type="ECO:0000313" key="14">
    <source>
        <dbReference type="EMBL" id="MBS6941399.1"/>
    </source>
</evidence>
<protein>
    <recommendedName>
        <fullName evidence="10">Thiamine-phosphate synthase</fullName>
        <shortName evidence="10">TP synthase</shortName>
        <shortName evidence="10">TPS</shortName>
        <ecNumber evidence="10">2.5.1.3</ecNumber>
    </recommendedName>
    <alternativeName>
        <fullName evidence="10">Thiamine-phosphate pyrophosphorylase</fullName>
        <shortName evidence="10">TMP pyrophosphorylase</shortName>
        <shortName evidence="10">TMP-PPase</shortName>
    </alternativeName>
</protein>